<evidence type="ECO:0000256" key="1">
    <source>
        <dbReference type="ARBA" id="ARBA00005234"/>
    </source>
</evidence>
<feature type="domain" description="Ubiquitin-like protease family profile" evidence="4">
    <location>
        <begin position="28"/>
        <end position="177"/>
    </location>
</feature>
<dbReference type="OrthoDB" id="5048491at2759"/>
<keyword evidence="3" id="KW-0378">Hydrolase</keyword>
<dbReference type="RefSeq" id="XP_046041317.1">
    <property type="nucleotide sequence ID" value="XM_046185423.1"/>
</dbReference>
<name>A0A9P9FX22_FUSRE</name>
<dbReference type="AlphaFoldDB" id="A0A9P9FX22"/>
<reference evidence="5" key="1">
    <citation type="journal article" date="2021" name="Nat. Commun.">
        <title>Genetic determinants of endophytism in the Arabidopsis root mycobiome.</title>
        <authorList>
            <person name="Mesny F."/>
            <person name="Miyauchi S."/>
            <person name="Thiergart T."/>
            <person name="Pickel B."/>
            <person name="Atanasova L."/>
            <person name="Karlsson M."/>
            <person name="Huettel B."/>
            <person name="Barry K.W."/>
            <person name="Haridas S."/>
            <person name="Chen C."/>
            <person name="Bauer D."/>
            <person name="Andreopoulos W."/>
            <person name="Pangilinan J."/>
            <person name="LaButti K."/>
            <person name="Riley R."/>
            <person name="Lipzen A."/>
            <person name="Clum A."/>
            <person name="Drula E."/>
            <person name="Henrissat B."/>
            <person name="Kohler A."/>
            <person name="Grigoriev I.V."/>
            <person name="Martin F.M."/>
            <person name="Hacquard S."/>
        </authorList>
    </citation>
    <scope>NUCLEOTIDE SEQUENCE</scope>
    <source>
        <strain evidence="5">MPI-CAGE-AT-0023</strain>
    </source>
</reference>
<proteinExistence type="inferred from homology"/>
<dbReference type="GO" id="GO:0008234">
    <property type="term" value="F:cysteine-type peptidase activity"/>
    <property type="evidence" value="ECO:0007669"/>
    <property type="project" value="InterPro"/>
</dbReference>
<keyword evidence="6" id="KW-1185">Reference proteome</keyword>
<dbReference type="EMBL" id="JAGMUX010000033">
    <property type="protein sequence ID" value="KAH7208414.1"/>
    <property type="molecule type" value="Genomic_DNA"/>
</dbReference>
<dbReference type="SUPFAM" id="SSF54001">
    <property type="entry name" value="Cysteine proteinases"/>
    <property type="match status" value="1"/>
</dbReference>
<keyword evidence="2" id="KW-0645">Protease</keyword>
<protein>
    <recommendedName>
        <fullName evidence="4">Ubiquitin-like protease family profile domain-containing protein</fullName>
    </recommendedName>
</protein>
<dbReference type="InterPro" id="IPR003653">
    <property type="entry name" value="Peptidase_C48_C"/>
</dbReference>
<dbReference type="InterPro" id="IPR038765">
    <property type="entry name" value="Papain-like_cys_pep_sf"/>
</dbReference>
<dbReference type="GO" id="GO:0019783">
    <property type="term" value="F:ubiquitin-like protein peptidase activity"/>
    <property type="evidence" value="ECO:0007669"/>
    <property type="project" value="UniProtKB-ARBA"/>
</dbReference>
<comment type="caution">
    <text evidence="5">The sequence shown here is derived from an EMBL/GenBank/DDBJ whole genome shotgun (WGS) entry which is preliminary data.</text>
</comment>
<evidence type="ECO:0000256" key="2">
    <source>
        <dbReference type="ARBA" id="ARBA00022670"/>
    </source>
</evidence>
<gene>
    <name evidence="5" type="ORF">BKA55DRAFT_261890</name>
</gene>
<evidence type="ECO:0000256" key="3">
    <source>
        <dbReference type="ARBA" id="ARBA00022801"/>
    </source>
</evidence>
<sequence length="235" mass="25630">MACSLKRKAEDSLGPIQLGSSPARQPWYDEAIKARGQLNENAWLSDDSMDLLIKLIVSEAPDANRNSCHIVDTQLIKVGEPLPPFPANKAAGVDVVLIPLYFPRHWTLAAVDLTSSTVLFYDPMAKDGGDERLPHVHRLCHWVSPQGEAFGFRTMDGPQQVNSHSCGYFVLNAIRWLLGSPLPASLPAHFDQPKEQLLSLLDTARKAPAASPIAQTSGHQPSSRQTGVALLNAKL</sequence>
<evidence type="ECO:0000313" key="6">
    <source>
        <dbReference type="Proteomes" id="UP000720189"/>
    </source>
</evidence>
<dbReference type="PROSITE" id="PS50600">
    <property type="entry name" value="ULP_PROTEASE"/>
    <property type="match status" value="1"/>
</dbReference>
<accession>A0A9P9FX22</accession>
<evidence type="ECO:0000313" key="5">
    <source>
        <dbReference type="EMBL" id="KAH7208414.1"/>
    </source>
</evidence>
<dbReference type="GO" id="GO:0006508">
    <property type="term" value="P:proteolysis"/>
    <property type="evidence" value="ECO:0007669"/>
    <property type="project" value="UniProtKB-KW"/>
</dbReference>
<dbReference type="Pfam" id="PF02902">
    <property type="entry name" value="Peptidase_C48"/>
    <property type="match status" value="1"/>
</dbReference>
<comment type="similarity">
    <text evidence="1">Belongs to the peptidase C48 family.</text>
</comment>
<evidence type="ECO:0000259" key="4">
    <source>
        <dbReference type="PROSITE" id="PS50600"/>
    </source>
</evidence>
<organism evidence="5 6">
    <name type="scientific">Fusarium redolens</name>
    <dbReference type="NCBI Taxonomy" id="48865"/>
    <lineage>
        <taxon>Eukaryota</taxon>
        <taxon>Fungi</taxon>
        <taxon>Dikarya</taxon>
        <taxon>Ascomycota</taxon>
        <taxon>Pezizomycotina</taxon>
        <taxon>Sordariomycetes</taxon>
        <taxon>Hypocreomycetidae</taxon>
        <taxon>Hypocreales</taxon>
        <taxon>Nectriaceae</taxon>
        <taxon>Fusarium</taxon>
        <taxon>Fusarium redolens species complex</taxon>
    </lineage>
</organism>
<dbReference type="Gene3D" id="3.40.395.10">
    <property type="entry name" value="Adenoviral Proteinase, Chain A"/>
    <property type="match status" value="1"/>
</dbReference>
<dbReference type="Proteomes" id="UP000720189">
    <property type="component" value="Unassembled WGS sequence"/>
</dbReference>
<dbReference type="GeneID" id="70215377"/>